<dbReference type="InterPro" id="IPR005804">
    <property type="entry name" value="FA_desaturase_dom"/>
</dbReference>
<proteinExistence type="predicted"/>
<protein>
    <submittedName>
        <fullName evidence="3">Fatty acid desaturase</fullName>
    </submittedName>
</protein>
<feature type="transmembrane region" description="Helical" evidence="1">
    <location>
        <begin position="40"/>
        <end position="61"/>
    </location>
</feature>
<dbReference type="Pfam" id="PF00487">
    <property type="entry name" value="FA_desaturase"/>
    <property type="match status" value="1"/>
</dbReference>
<feature type="domain" description="Fatty acid desaturase" evidence="2">
    <location>
        <begin position="41"/>
        <end position="288"/>
    </location>
</feature>
<dbReference type="EMBL" id="CP002546">
    <property type="protein sequence ID" value="ADY60330.1"/>
    <property type="molecule type" value="Genomic_DNA"/>
</dbReference>
<gene>
    <name evidence="3" type="ordered locus">Plabr_2730</name>
</gene>
<reference evidence="4" key="1">
    <citation type="submission" date="2011-02" db="EMBL/GenBank/DDBJ databases">
        <title>The complete genome of Planctomyces brasiliensis DSM 5305.</title>
        <authorList>
            <person name="Lucas S."/>
            <person name="Copeland A."/>
            <person name="Lapidus A."/>
            <person name="Bruce D."/>
            <person name="Goodwin L."/>
            <person name="Pitluck S."/>
            <person name="Kyrpides N."/>
            <person name="Mavromatis K."/>
            <person name="Pagani I."/>
            <person name="Ivanova N."/>
            <person name="Ovchinnikova G."/>
            <person name="Lu M."/>
            <person name="Detter J.C."/>
            <person name="Han C."/>
            <person name="Land M."/>
            <person name="Hauser L."/>
            <person name="Markowitz V."/>
            <person name="Cheng J.-F."/>
            <person name="Hugenholtz P."/>
            <person name="Woyke T."/>
            <person name="Wu D."/>
            <person name="Tindall B."/>
            <person name="Pomrenke H.G."/>
            <person name="Brambilla E."/>
            <person name="Klenk H.-P."/>
            <person name="Eisen J.A."/>
        </authorList>
    </citation>
    <scope>NUCLEOTIDE SEQUENCE [LARGE SCALE GENOMIC DNA]</scope>
    <source>
        <strain evidence="4">ATCC 49424 / DSM 5305 / JCM 21570 / NBRC 103401 / IFAM 1448</strain>
    </source>
</reference>
<accession>F0SSL4</accession>
<dbReference type="eggNOG" id="COG3239">
    <property type="taxonomic scope" value="Bacteria"/>
</dbReference>
<evidence type="ECO:0000259" key="2">
    <source>
        <dbReference type="Pfam" id="PF00487"/>
    </source>
</evidence>
<dbReference type="STRING" id="756272.Plabr_2730"/>
<keyword evidence="1" id="KW-0472">Membrane</keyword>
<evidence type="ECO:0000313" key="4">
    <source>
        <dbReference type="Proteomes" id="UP000006860"/>
    </source>
</evidence>
<evidence type="ECO:0000313" key="3">
    <source>
        <dbReference type="EMBL" id="ADY60330.1"/>
    </source>
</evidence>
<organism evidence="3 4">
    <name type="scientific">Rubinisphaera brasiliensis (strain ATCC 49424 / DSM 5305 / JCM 21570 / IAM 15109 / NBRC 103401 / IFAM 1448)</name>
    <name type="common">Planctomyces brasiliensis</name>
    <dbReference type="NCBI Taxonomy" id="756272"/>
    <lineage>
        <taxon>Bacteria</taxon>
        <taxon>Pseudomonadati</taxon>
        <taxon>Planctomycetota</taxon>
        <taxon>Planctomycetia</taxon>
        <taxon>Planctomycetales</taxon>
        <taxon>Planctomycetaceae</taxon>
        <taxon>Rubinisphaera</taxon>
    </lineage>
</organism>
<dbReference type="GO" id="GO:0006629">
    <property type="term" value="P:lipid metabolic process"/>
    <property type="evidence" value="ECO:0007669"/>
    <property type="project" value="InterPro"/>
</dbReference>
<dbReference type="KEGG" id="pbs:Plabr_2730"/>
<keyword evidence="1" id="KW-0812">Transmembrane</keyword>
<evidence type="ECO:0000256" key="1">
    <source>
        <dbReference type="SAM" id="Phobius"/>
    </source>
</evidence>
<sequence length="330" mass="37424">MSSATVTAPRFGNWPRFLLFPLIAVIGYAGLVWEVEQHSLWIAAGWVAILSYCWFCLAGSFHEAAHGSLFRNHFINEAYGQTVGVLILIPFSTFRATHRMHHAYMNTPKDYELWPYSDPNASLGFRRAFVWLDLFFGVFTAPFIYGRISFTKTARLTPAEKKWIPREYAFMALFWTLVIVAVGLLIHYGYYQPELSHTFLLLPLIISPMINTLRKFTEHVGMESTDPVQGTRTVCGKHWLTTACSYFLFDISVHGPHHRYPKVRGGNLKSKLKEMQQKDPARDIPVFSSYYQALMHTLPLLWTNPAVGTEKWPDKAAPAASSTTGTGVPA</sequence>
<name>F0SSL4_RUBBR</name>
<feature type="transmembrane region" description="Helical" evidence="1">
    <location>
        <begin position="14"/>
        <end position="33"/>
    </location>
</feature>
<dbReference type="OrthoDB" id="214298at2"/>
<keyword evidence="1" id="KW-1133">Transmembrane helix</keyword>
<dbReference type="HOGENOM" id="CLU_841686_0_0_0"/>
<feature type="transmembrane region" description="Helical" evidence="1">
    <location>
        <begin position="128"/>
        <end position="148"/>
    </location>
</feature>
<dbReference type="RefSeq" id="WP_013629054.1">
    <property type="nucleotide sequence ID" value="NC_015174.1"/>
</dbReference>
<dbReference type="Proteomes" id="UP000006860">
    <property type="component" value="Chromosome"/>
</dbReference>
<keyword evidence="4" id="KW-1185">Reference proteome</keyword>
<dbReference type="AlphaFoldDB" id="F0SSL4"/>
<feature type="transmembrane region" description="Helical" evidence="1">
    <location>
        <begin position="168"/>
        <end position="189"/>
    </location>
</feature>